<dbReference type="EC" id="4.2.1.136" evidence="6"/>
<comment type="cofactor">
    <cofactor evidence="6">
        <name>Mg(2+)</name>
        <dbReference type="ChEBI" id="CHEBI:18420"/>
    </cofactor>
</comment>
<proteinExistence type="inferred from homology"/>
<keyword evidence="3 6" id="KW-0521">NADP</keyword>
<evidence type="ECO:0000256" key="6">
    <source>
        <dbReference type="HAMAP-Rule" id="MF_01965"/>
    </source>
</evidence>
<dbReference type="Pfam" id="PF01256">
    <property type="entry name" value="Carb_kinase"/>
    <property type="match status" value="1"/>
</dbReference>
<feature type="binding site" evidence="6">
    <location>
        <position position="159"/>
    </location>
    <ligand>
        <name>(6S)-NADPHX</name>
        <dbReference type="ChEBI" id="CHEBI:64076"/>
    </ligand>
</feature>
<feature type="binding site" evidence="6">
    <location>
        <position position="226"/>
    </location>
    <ligand>
        <name>(6S)-NADPHX</name>
        <dbReference type="ChEBI" id="CHEBI:64076"/>
    </ligand>
</feature>
<dbReference type="GO" id="GO:0110051">
    <property type="term" value="P:metabolite repair"/>
    <property type="evidence" value="ECO:0007669"/>
    <property type="project" value="TreeGrafter"/>
</dbReference>
<dbReference type="EMBL" id="MGER01000042">
    <property type="protein sequence ID" value="OGL87932.1"/>
    <property type="molecule type" value="Genomic_DNA"/>
</dbReference>
<reference evidence="8 9" key="1">
    <citation type="journal article" date="2016" name="Nat. Commun.">
        <title>Thousands of microbial genomes shed light on interconnected biogeochemical processes in an aquifer system.</title>
        <authorList>
            <person name="Anantharaman K."/>
            <person name="Brown C.T."/>
            <person name="Hug L.A."/>
            <person name="Sharon I."/>
            <person name="Castelle C.J."/>
            <person name="Probst A.J."/>
            <person name="Thomas B.C."/>
            <person name="Singh A."/>
            <person name="Wilkins M.J."/>
            <person name="Karaoz U."/>
            <person name="Brodie E.L."/>
            <person name="Williams K.H."/>
            <person name="Hubbard S.S."/>
            <person name="Banfield J.F."/>
        </authorList>
    </citation>
    <scope>NUCLEOTIDE SEQUENCE [LARGE SCALE GENOMIC DNA]</scope>
</reference>
<dbReference type="Gene3D" id="3.40.1190.20">
    <property type="match status" value="1"/>
</dbReference>
<accession>A0A1F7VBK6</accession>
<sequence>MAIEVTAQFVRSVYKPRPAMARKYDYGHLLVVGGSVHYTGAPQLVALAAMRAGCDLATLIAPQRAADAAAGTNPNLVTRPLDGDAISGRHLSQVRELMTHKTAMVMGNGAGREEGTLDALLKIMKECIMPAVIDADAIRAVRKKDFEEMKDKPYVFTPHAGEFFALTGIDSAAKPFEERTEIVMQAARTLGCVVVLKGNKDIISDGQEVAVNSTGTPFMTKGGTGDVLAGIIGALLARGTAPFTAAQAGCWISGKAGERAGALKGEGLLATDVVDEIPRVLIDTLG</sequence>
<name>A0A1F7VBK6_9BACT</name>
<dbReference type="PROSITE" id="PS51383">
    <property type="entry name" value="YJEF_C_3"/>
    <property type="match status" value="1"/>
</dbReference>
<evidence type="ECO:0000256" key="2">
    <source>
        <dbReference type="ARBA" id="ARBA00022840"/>
    </source>
</evidence>
<comment type="caution">
    <text evidence="6">Lacks conserved residue(s) required for the propagation of feature annotation.</text>
</comment>
<dbReference type="PANTHER" id="PTHR12592:SF0">
    <property type="entry name" value="ATP-DEPENDENT (S)-NAD(P)H-HYDRATE DEHYDRATASE"/>
    <property type="match status" value="1"/>
</dbReference>
<evidence type="ECO:0000256" key="5">
    <source>
        <dbReference type="ARBA" id="ARBA00023239"/>
    </source>
</evidence>
<keyword evidence="5 6" id="KW-0456">Lyase</keyword>
<keyword evidence="2 6" id="KW-0067">ATP-binding</keyword>
<evidence type="ECO:0000313" key="8">
    <source>
        <dbReference type="EMBL" id="OGL87932.1"/>
    </source>
</evidence>
<dbReference type="InterPro" id="IPR017953">
    <property type="entry name" value="Carbohydrate_kinase_pred_CS"/>
</dbReference>
<comment type="subunit">
    <text evidence="6">Homotetramer.</text>
</comment>
<evidence type="ECO:0000259" key="7">
    <source>
        <dbReference type="PROSITE" id="PS51383"/>
    </source>
</evidence>
<dbReference type="SUPFAM" id="SSF53613">
    <property type="entry name" value="Ribokinase-like"/>
    <property type="match status" value="1"/>
</dbReference>
<comment type="function">
    <text evidence="6">Catalyzes the dehydration of the S-form of NAD(P)HX at the expense of ADP, which is converted to AMP. Together with NAD(P)HX epimerase, which catalyzes the epimerization of the S- and R-forms, the enzyme allows the repair of both epimers of NAD(P)HX, a damaged form of NAD(P)H that is a result of enzymatic or heat-dependent hydration.</text>
</comment>
<dbReference type="CDD" id="cd01171">
    <property type="entry name" value="YXKO-related"/>
    <property type="match status" value="1"/>
</dbReference>
<dbReference type="GO" id="GO:0052855">
    <property type="term" value="F:ADP-dependent NAD(P)H-hydrate dehydratase activity"/>
    <property type="evidence" value="ECO:0007669"/>
    <property type="project" value="UniProtKB-UniRule"/>
</dbReference>
<dbReference type="GO" id="GO:0046496">
    <property type="term" value="P:nicotinamide nucleotide metabolic process"/>
    <property type="evidence" value="ECO:0007669"/>
    <property type="project" value="UniProtKB-UniRule"/>
</dbReference>
<dbReference type="PANTHER" id="PTHR12592">
    <property type="entry name" value="ATP-DEPENDENT (S)-NAD(P)H-HYDRATE DEHYDRATASE FAMILY MEMBER"/>
    <property type="match status" value="1"/>
</dbReference>
<comment type="similarity">
    <text evidence="6">Belongs to the NnrD/CARKD family.</text>
</comment>
<dbReference type="AlphaFoldDB" id="A0A1F7VBK6"/>
<feature type="binding site" evidence="6">
    <location>
        <position position="109"/>
    </location>
    <ligand>
        <name>(6S)-NADPHX</name>
        <dbReference type="ChEBI" id="CHEBI:64076"/>
    </ligand>
</feature>
<dbReference type="InterPro" id="IPR029056">
    <property type="entry name" value="Ribokinase-like"/>
</dbReference>
<comment type="catalytic activity">
    <reaction evidence="6">
        <text>(6S)-NADHX + ADP = AMP + phosphate + NADH + H(+)</text>
        <dbReference type="Rhea" id="RHEA:32223"/>
        <dbReference type="ChEBI" id="CHEBI:15378"/>
        <dbReference type="ChEBI" id="CHEBI:43474"/>
        <dbReference type="ChEBI" id="CHEBI:57945"/>
        <dbReference type="ChEBI" id="CHEBI:64074"/>
        <dbReference type="ChEBI" id="CHEBI:456215"/>
        <dbReference type="ChEBI" id="CHEBI:456216"/>
        <dbReference type="EC" id="4.2.1.136"/>
    </reaction>
</comment>
<dbReference type="InterPro" id="IPR000631">
    <property type="entry name" value="CARKD"/>
</dbReference>
<dbReference type="HAMAP" id="MF_01965">
    <property type="entry name" value="NADHX_dehydratase"/>
    <property type="match status" value="1"/>
</dbReference>
<comment type="caution">
    <text evidence="8">The sequence shown here is derived from an EMBL/GenBank/DDBJ whole genome shotgun (WGS) entry which is preliminary data.</text>
</comment>
<evidence type="ECO:0000256" key="1">
    <source>
        <dbReference type="ARBA" id="ARBA00022741"/>
    </source>
</evidence>
<keyword evidence="1 6" id="KW-0547">Nucleotide-binding</keyword>
<evidence type="ECO:0000256" key="4">
    <source>
        <dbReference type="ARBA" id="ARBA00023027"/>
    </source>
</evidence>
<protein>
    <recommendedName>
        <fullName evidence="6">ADP-dependent (S)-NAD(P)H-hydrate dehydratase</fullName>
        <ecNumber evidence="6">4.2.1.136</ecNumber>
    </recommendedName>
    <alternativeName>
        <fullName evidence="6">ADP-dependent NAD(P)HX dehydratase</fullName>
    </alternativeName>
</protein>
<evidence type="ECO:0000256" key="3">
    <source>
        <dbReference type="ARBA" id="ARBA00022857"/>
    </source>
</evidence>
<dbReference type="PROSITE" id="PS01050">
    <property type="entry name" value="YJEF_C_2"/>
    <property type="match status" value="1"/>
</dbReference>
<feature type="binding site" evidence="6">
    <location>
        <position position="225"/>
    </location>
    <ligand>
        <name>AMP</name>
        <dbReference type="ChEBI" id="CHEBI:456215"/>
    </ligand>
</feature>
<dbReference type="NCBIfam" id="TIGR00196">
    <property type="entry name" value="yjeF_cterm"/>
    <property type="match status" value="1"/>
</dbReference>
<gene>
    <name evidence="6" type="primary">nnrD</name>
    <name evidence="8" type="ORF">A3I42_00515</name>
</gene>
<feature type="binding site" evidence="6">
    <location>
        <position position="41"/>
    </location>
    <ligand>
        <name>(6S)-NADPHX</name>
        <dbReference type="ChEBI" id="CHEBI:64076"/>
    </ligand>
</feature>
<feature type="domain" description="YjeF C-terminal" evidence="7">
    <location>
        <begin position="6"/>
        <end position="284"/>
    </location>
</feature>
<comment type="catalytic activity">
    <reaction evidence="6">
        <text>(6S)-NADPHX + ADP = AMP + phosphate + NADPH + H(+)</text>
        <dbReference type="Rhea" id="RHEA:32235"/>
        <dbReference type="ChEBI" id="CHEBI:15378"/>
        <dbReference type="ChEBI" id="CHEBI:43474"/>
        <dbReference type="ChEBI" id="CHEBI:57783"/>
        <dbReference type="ChEBI" id="CHEBI:64076"/>
        <dbReference type="ChEBI" id="CHEBI:456215"/>
        <dbReference type="ChEBI" id="CHEBI:456216"/>
        <dbReference type="EC" id="4.2.1.136"/>
    </reaction>
</comment>
<keyword evidence="4 6" id="KW-0520">NAD</keyword>
<evidence type="ECO:0000313" key="9">
    <source>
        <dbReference type="Proteomes" id="UP000178264"/>
    </source>
</evidence>
<dbReference type="GO" id="GO:0005524">
    <property type="term" value="F:ATP binding"/>
    <property type="evidence" value="ECO:0007669"/>
    <property type="project" value="UniProtKB-KW"/>
</dbReference>
<organism evidence="8 9">
    <name type="scientific">Candidatus Uhrbacteria bacterium RIFCSPLOWO2_02_FULL_49_11</name>
    <dbReference type="NCBI Taxonomy" id="1802409"/>
    <lineage>
        <taxon>Bacteria</taxon>
        <taxon>Candidatus Uhriibacteriota</taxon>
    </lineage>
</organism>
<dbReference type="Proteomes" id="UP000178264">
    <property type="component" value="Unassembled WGS sequence"/>
</dbReference>